<gene>
    <name evidence="3" type="ORF">GCM10022380_00460</name>
</gene>
<accession>A0ABP7HAP3</accession>
<evidence type="ECO:0000256" key="1">
    <source>
        <dbReference type="SAM" id="MobiDB-lite"/>
    </source>
</evidence>
<keyword evidence="2" id="KW-1133">Transmembrane helix</keyword>
<name>A0ABP7HAP3_9PSEU</name>
<evidence type="ECO:0000256" key="2">
    <source>
        <dbReference type="SAM" id="Phobius"/>
    </source>
</evidence>
<protein>
    <recommendedName>
        <fullName evidence="5">Signal peptidase I</fullName>
    </recommendedName>
</protein>
<feature type="region of interest" description="Disordered" evidence="1">
    <location>
        <begin position="123"/>
        <end position="218"/>
    </location>
</feature>
<proteinExistence type="predicted"/>
<dbReference type="RefSeq" id="WP_237338022.1">
    <property type="nucleotide sequence ID" value="NZ_BAABCM010000001.1"/>
</dbReference>
<feature type="transmembrane region" description="Helical" evidence="2">
    <location>
        <begin position="43"/>
        <end position="60"/>
    </location>
</feature>
<feature type="transmembrane region" description="Helical" evidence="2">
    <location>
        <begin position="66"/>
        <end position="85"/>
    </location>
</feature>
<evidence type="ECO:0000313" key="4">
    <source>
        <dbReference type="Proteomes" id="UP001501624"/>
    </source>
</evidence>
<feature type="transmembrane region" description="Helical" evidence="2">
    <location>
        <begin position="97"/>
        <end position="120"/>
    </location>
</feature>
<organism evidence="3 4">
    <name type="scientific">Amycolatopsis tucumanensis</name>
    <dbReference type="NCBI Taxonomy" id="401106"/>
    <lineage>
        <taxon>Bacteria</taxon>
        <taxon>Bacillati</taxon>
        <taxon>Actinomycetota</taxon>
        <taxon>Actinomycetes</taxon>
        <taxon>Pseudonocardiales</taxon>
        <taxon>Pseudonocardiaceae</taxon>
        <taxon>Amycolatopsis</taxon>
    </lineage>
</organism>
<dbReference type="EMBL" id="BAABCM010000001">
    <property type="protein sequence ID" value="GAA3788272.1"/>
    <property type="molecule type" value="Genomic_DNA"/>
</dbReference>
<keyword evidence="2" id="KW-0472">Membrane</keyword>
<dbReference type="Proteomes" id="UP001501624">
    <property type="component" value="Unassembled WGS sequence"/>
</dbReference>
<reference evidence="4" key="1">
    <citation type="journal article" date="2019" name="Int. J. Syst. Evol. Microbiol.">
        <title>The Global Catalogue of Microorganisms (GCM) 10K type strain sequencing project: providing services to taxonomists for standard genome sequencing and annotation.</title>
        <authorList>
            <consortium name="The Broad Institute Genomics Platform"/>
            <consortium name="The Broad Institute Genome Sequencing Center for Infectious Disease"/>
            <person name="Wu L."/>
            <person name="Ma J."/>
        </authorList>
    </citation>
    <scope>NUCLEOTIDE SEQUENCE [LARGE SCALE GENOMIC DNA]</scope>
    <source>
        <strain evidence="4">JCM 17017</strain>
    </source>
</reference>
<dbReference type="Pfam" id="PF18936">
    <property type="entry name" value="DUF5684"/>
    <property type="match status" value="1"/>
</dbReference>
<dbReference type="InterPro" id="IPR043739">
    <property type="entry name" value="DUF5684"/>
</dbReference>
<keyword evidence="4" id="KW-1185">Reference proteome</keyword>
<feature type="compositionally biased region" description="Low complexity" evidence="1">
    <location>
        <begin position="139"/>
        <end position="203"/>
    </location>
</feature>
<sequence>MNSYDTGGLSIGAAIGVSLGSLAFAVLMVAAIWRVFSKAGQPGWAAIVPIYNTIVLLRVAGRPWWWILLMLIPLVNVVLLFIVYIDLARSFGRGTGFGVLMVFFPFIFLPILGFGSARYLGPAGGQPHPGGPQPGGPRGPQAYPGQPYPGQQSPGQQYPGAAGPYPGQQQYPGQPHPGQQYSGPQHPGQQHSGQQYPGQQHPGQPYPGPQYPGQQPPR</sequence>
<evidence type="ECO:0000313" key="3">
    <source>
        <dbReference type="EMBL" id="GAA3788272.1"/>
    </source>
</evidence>
<feature type="transmembrane region" description="Helical" evidence="2">
    <location>
        <begin position="12"/>
        <end position="36"/>
    </location>
</feature>
<comment type="caution">
    <text evidence="3">The sequence shown here is derived from an EMBL/GenBank/DDBJ whole genome shotgun (WGS) entry which is preliminary data.</text>
</comment>
<feature type="compositionally biased region" description="Pro residues" evidence="1">
    <location>
        <begin position="204"/>
        <end position="218"/>
    </location>
</feature>
<keyword evidence="2" id="KW-0812">Transmembrane</keyword>
<evidence type="ECO:0008006" key="5">
    <source>
        <dbReference type="Google" id="ProtNLM"/>
    </source>
</evidence>